<keyword evidence="2" id="KW-1185">Reference proteome</keyword>
<gene>
    <name evidence="1" type="ORF">ACFOEV_19885</name>
</gene>
<sequence length="380" mass="43283">MQGPQRKIAPRQHVLQLGCVLVVAMWLAACTSPLTRPAPQVDIASQIQARYEAELFTLPLSKQRHYAQRLYRITGDEKYLPLNRGYAKRLIPGLREDIEGLAQPGYALSRSQALIADYPTRTDKQRARKQMLGEWGEIAFARNLLFRLVQLEYYQLLESPPLAGHERALDYLATVDFRAFLTDPAVMRVYAAQVANIVYYLHQLGIDDLRGEVVTAFREQYPPERDAMLSNAEYRNKIYGMTHFVIAASRYYQQPVSGQEFAWILEEFEDSLPRILDETTEDIYAEVGISFLLAGQQEHPAIERIEAALVRAYNPETRMIPSPSGSNDLERGEHRNVLAIILFRWPDQLTPGPYLSSVAEHLKVELNNSSRLHVVDAGMP</sequence>
<name>A0ABV7LW93_9GAMM</name>
<reference evidence="2" key="1">
    <citation type="journal article" date="2019" name="Int. J. Syst. Evol. Microbiol.">
        <title>The Global Catalogue of Microorganisms (GCM) 10K type strain sequencing project: providing services to taxonomists for standard genome sequencing and annotation.</title>
        <authorList>
            <consortium name="The Broad Institute Genomics Platform"/>
            <consortium name="The Broad Institute Genome Sequencing Center for Infectious Disease"/>
            <person name="Wu L."/>
            <person name="Ma J."/>
        </authorList>
    </citation>
    <scope>NUCLEOTIDE SEQUENCE [LARGE SCALE GENOMIC DNA]</scope>
    <source>
        <strain evidence="2">CECT 7698</strain>
    </source>
</reference>
<protein>
    <submittedName>
        <fullName evidence="1">DUF3541 domain-containing protein</fullName>
    </submittedName>
</protein>
<organism evidence="1 2">
    <name type="scientific">Litchfieldella rifensis</name>
    <dbReference type="NCBI Taxonomy" id="762643"/>
    <lineage>
        <taxon>Bacteria</taxon>
        <taxon>Pseudomonadati</taxon>
        <taxon>Pseudomonadota</taxon>
        <taxon>Gammaproteobacteria</taxon>
        <taxon>Oceanospirillales</taxon>
        <taxon>Halomonadaceae</taxon>
        <taxon>Litchfieldella</taxon>
    </lineage>
</organism>
<comment type="caution">
    <text evidence="1">The sequence shown here is derived from an EMBL/GenBank/DDBJ whole genome shotgun (WGS) entry which is preliminary data.</text>
</comment>
<dbReference type="Pfam" id="PF12060">
    <property type="entry name" value="DUF3541"/>
    <property type="match status" value="1"/>
</dbReference>
<dbReference type="Proteomes" id="UP001595579">
    <property type="component" value="Unassembled WGS sequence"/>
</dbReference>
<accession>A0ABV7LW93</accession>
<evidence type="ECO:0000313" key="2">
    <source>
        <dbReference type="Proteomes" id="UP001595579"/>
    </source>
</evidence>
<dbReference type="PROSITE" id="PS51257">
    <property type="entry name" value="PROKAR_LIPOPROTEIN"/>
    <property type="match status" value="1"/>
</dbReference>
<dbReference type="RefSeq" id="WP_386776636.1">
    <property type="nucleotide sequence ID" value="NZ_JBHRUG010000048.1"/>
</dbReference>
<dbReference type="EMBL" id="JBHRUG010000048">
    <property type="protein sequence ID" value="MFC3285865.1"/>
    <property type="molecule type" value="Genomic_DNA"/>
</dbReference>
<dbReference type="InterPro" id="IPR021928">
    <property type="entry name" value="DUF3541"/>
</dbReference>
<evidence type="ECO:0000313" key="1">
    <source>
        <dbReference type="EMBL" id="MFC3285865.1"/>
    </source>
</evidence>
<proteinExistence type="predicted"/>